<protein>
    <submittedName>
        <fullName evidence="3">Peptide ABC transporter permease</fullName>
    </submittedName>
</protein>
<sequence>MNLLATIAGWLVSVMRWPNPTPLLPSYVASRHLEGADISTHALNEMNDNPQTAVKELSLELQLFLNTGQDVKLFGTPSALL</sequence>
<evidence type="ECO:0000313" key="3">
    <source>
        <dbReference type="WBParaSite" id="TCNE_0001824301-mRNA-1"/>
    </source>
</evidence>
<proteinExistence type="predicted"/>
<dbReference type="AlphaFoldDB" id="A0A183VBW9"/>
<dbReference type="WBParaSite" id="TCNE_0001824301-mRNA-1">
    <property type="protein sequence ID" value="TCNE_0001824301-mRNA-1"/>
    <property type="gene ID" value="TCNE_0001824301"/>
</dbReference>
<dbReference type="EMBL" id="UYWY01025289">
    <property type="protein sequence ID" value="VDM49560.1"/>
    <property type="molecule type" value="Genomic_DNA"/>
</dbReference>
<reference evidence="3" key="1">
    <citation type="submission" date="2016-06" db="UniProtKB">
        <authorList>
            <consortium name="WormBaseParasite"/>
        </authorList>
    </citation>
    <scope>IDENTIFICATION</scope>
</reference>
<gene>
    <name evidence="1" type="ORF">TCNE_LOCUS18239</name>
</gene>
<accession>A0A183VBW9</accession>
<dbReference type="Proteomes" id="UP000050794">
    <property type="component" value="Unassembled WGS sequence"/>
</dbReference>
<organism evidence="2 3">
    <name type="scientific">Toxocara canis</name>
    <name type="common">Canine roundworm</name>
    <dbReference type="NCBI Taxonomy" id="6265"/>
    <lineage>
        <taxon>Eukaryota</taxon>
        <taxon>Metazoa</taxon>
        <taxon>Ecdysozoa</taxon>
        <taxon>Nematoda</taxon>
        <taxon>Chromadorea</taxon>
        <taxon>Rhabditida</taxon>
        <taxon>Spirurina</taxon>
        <taxon>Ascaridomorpha</taxon>
        <taxon>Ascaridoidea</taxon>
        <taxon>Toxocaridae</taxon>
        <taxon>Toxocara</taxon>
    </lineage>
</organism>
<evidence type="ECO:0000313" key="1">
    <source>
        <dbReference type="EMBL" id="VDM49560.1"/>
    </source>
</evidence>
<keyword evidence="2" id="KW-1185">Reference proteome</keyword>
<evidence type="ECO:0000313" key="2">
    <source>
        <dbReference type="Proteomes" id="UP000050794"/>
    </source>
</evidence>
<reference evidence="1 2" key="2">
    <citation type="submission" date="2018-11" db="EMBL/GenBank/DDBJ databases">
        <authorList>
            <consortium name="Pathogen Informatics"/>
        </authorList>
    </citation>
    <scope>NUCLEOTIDE SEQUENCE [LARGE SCALE GENOMIC DNA]</scope>
</reference>
<name>A0A183VBW9_TOXCA</name>